<dbReference type="RefSeq" id="WP_230224848.1">
    <property type="nucleotide sequence ID" value="NZ_JAJKFT010000010.1"/>
</dbReference>
<evidence type="ECO:0000256" key="1">
    <source>
        <dbReference type="SAM" id="SignalP"/>
    </source>
</evidence>
<keyword evidence="3" id="KW-1185">Reference proteome</keyword>
<accession>A0A9X1MSX0</accession>
<name>A0A9X1MSX0_9BACT</name>
<sequence>MRLLSLAVCLTGMLAIPPSLLAQGSQQQYIIQLRLLETDDAANKDRILAAPTIAATSGRKFSFLSGGEIMPDPKFGGEILFYGTQVEGVIRESADGQTQLHLAIEVSEALPPEEENEVTTTFGSVYRFRMPLPLARPKQIRFESNGILEIRAQLAEPATARSN</sequence>
<evidence type="ECO:0008006" key="4">
    <source>
        <dbReference type="Google" id="ProtNLM"/>
    </source>
</evidence>
<evidence type="ECO:0000313" key="3">
    <source>
        <dbReference type="Proteomes" id="UP001139103"/>
    </source>
</evidence>
<feature type="signal peptide" evidence="1">
    <location>
        <begin position="1"/>
        <end position="21"/>
    </location>
</feature>
<dbReference type="AlphaFoldDB" id="A0A9X1MSX0"/>
<keyword evidence="1" id="KW-0732">Signal</keyword>
<organism evidence="2 3">
    <name type="scientific">Blastopirellula sediminis</name>
    <dbReference type="NCBI Taxonomy" id="2894196"/>
    <lineage>
        <taxon>Bacteria</taxon>
        <taxon>Pseudomonadati</taxon>
        <taxon>Planctomycetota</taxon>
        <taxon>Planctomycetia</taxon>
        <taxon>Pirellulales</taxon>
        <taxon>Pirellulaceae</taxon>
        <taxon>Blastopirellula</taxon>
    </lineage>
</organism>
<dbReference type="Proteomes" id="UP001139103">
    <property type="component" value="Unassembled WGS sequence"/>
</dbReference>
<reference evidence="2" key="1">
    <citation type="submission" date="2021-11" db="EMBL/GenBank/DDBJ databases">
        <title>Genome sequence.</title>
        <authorList>
            <person name="Sun Q."/>
        </authorList>
    </citation>
    <scope>NUCLEOTIDE SEQUENCE</scope>
    <source>
        <strain evidence="2">JC732</strain>
    </source>
</reference>
<gene>
    <name evidence="2" type="ORF">LOC68_26635</name>
</gene>
<protein>
    <recommendedName>
        <fullName evidence="4">SHSP domain-containing protein</fullName>
    </recommendedName>
</protein>
<feature type="chain" id="PRO_5040791841" description="SHSP domain-containing protein" evidence="1">
    <location>
        <begin position="22"/>
        <end position="163"/>
    </location>
</feature>
<proteinExistence type="predicted"/>
<dbReference type="EMBL" id="JAJKFT010000010">
    <property type="protein sequence ID" value="MCC9631989.1"/>
    <property type="molecule type" value="Genomic_DNA"/>
</dbReference>
<comment type="caution">
    <text evidence="2">The sequence shown here is derived from an EMBL/GenBank/DDBJ whole genome shotgun (WGS) entry which is preliminary data.</text>
</comment>
<evidence type="ECO:0000313" key="2">
    <source>
        <dbReference type="EMBL" id="MCC9631989.1"/>
    </source>
</evidence>